<feature type="region of interest" description="Disordered" evidence="1">
    <location>
        <begin position="1"/>
        <end position="82"/>
    </location>
</feature>
<evidence type="ECO:0000256" key="1">
    <source>
        <dbReference type="SAM" id="MobiDB-lite"/>
    </source>
</evidence>
<reference evidence="2 3" key="1">
    <citation type="submission" date="2013-02" db="EMBL/GenBank/DDBJ databases">
        <title>Genome sequence of Candida maltosa Xu316, a potential industrial strain for xylitol and ethanol production.</title>
        <authorList>
            <person name="Yu J."/>
            <person name="Wang Q."/>
            <person name="Geng X."/>
            <person name="Bao W."/>
            <person name="He P."/>
            <person name="Cai J."/>
        </authorList>
    </citation>
    <scope>NUCLEOTIDE SEQUENCE [LARGE SCALE GENOMIC DNA]</scope>
    <source>
        <strain evidence="3">Xu316</strain>
    </source>
</reference>
<feature type="compositionally biased region" description="Polar residues" evidence="1">
    <location>
        <begin position="33"/>
        <end position="44"/>
    </location>
</feature>
<accession>M3IRE4</accession>
<evidence type="ECO:0000313" key="2">
    <source>
        <dbReference type="EMBL" id="EMG49081.1"/>
    </source>
</evidence>
<sequence length="173" mass="18999">HQQIPPNGPPPSGLNIPPPPIPGLGVPLLPHVSQYQNIPHQNQYSSDDGSGSVDNSAYDFENSPLRNRNFQPSFFGDPGLNQESLINAMGNMSLENEGYGYMIPSGYGGYGVTDIPHYNQLLPEGEPQEEEEEDQEEEEEGGEGEGDDGHEDDKEEQTEEISAKEEVDEKETT</sequence>
<dbReference type="HOGENOM" id="CLU_1551256_0_0_1"/>
<name>M3IRE4_CANMX</name>
<comment type="caution">
    <text evidence="2">The sequence shown here is derived from an EMBL/GenBank/DDBJ whole genome shotgun (WGS) entry which is preliminary data.</text>
</comment>
<gene>
    <name evidence="2" type="ORF">G210_0226</name>
</gene>
<dbReference type="Proteomes" id="UP000011777">
    <property type="component" value="Unassembled WGS sequence"/>
</dbReference>
<feature type="compositionally biased region" description="Acidic residues" evidence="1">
    <location>
        <begin position="126"/>
        <end position="159"/>
    </location>
</feature>
<feature type="non-terminal residue" evidence="2">
    <location>
        <position position="1"/>
    </location>
</feature>
<organism evidence="2 3">
    <name type="scientific">Candida maltosa (strain Xu316)</name>
    <name type="common">Yeast</name>
    <dbReference type="NCBI Taxonomy" id="1245528"/>
    <lineage>
        <taxon>Eukaryota</taxon>
        <taxon>Fungi</taxon>
        <taxon>Dikarya</taxon>
        <taxon>Ascomycota</taxon>
        <taxon>Saccharomycotina</taxon>
        <taxon>Pichiomycetes</taxon>
        <taxon>Debaryomycetaceae</taxon>
        <taxon>Candida/Lodderomyces clade</taxon>
        <taxon>Candida</taxon>
    </lineage>
</organism>
<evidence type="ECO:0000313" key="3">
    <source>
        <dbReference type="Proteomes" id="UP000011777"/>
    </source>
</evidence>
<dbReference type="AlphaFoldDB" id="M3IRE4"/>
<dbReference type="EMBL" id="AOGT01000816">
    <property type="protein sequence ID" value="EMG49081.1"/>
    <property type="molecule type" value="Genomic_DNA"/>
</dbReference>
<dbReference type="STRING" id="1245528.M3IRE4"/>
<protein>
    <submittedName>
        <fullName evidence="2">RNA-binding protein, putative (U1 snrnp protein, putative)</fullName>
    </submittedName>
</protein>
<feature type="compositionally biased region" description="Pro residues" evidence="1">
    <location>
        <begin position="1"/>
        <end position="22"/>
    </location>
</feature>
<keyword evidence="3" id="KW-1185">Reference proteome</keyword>
<proteinExistence type="predicted"/>
<feature type="region of interest" description="Disordered" evidence="1">
    <location>
        <begin position="106"/>
        <end position="173"/>
    </location>
</feature>
<feature type="compositionally biased region" description="Basic and acidic residues" evidence="1">
    <location>
        <begin position="161"/>
        <end position="173"/>
    </location>
</feature>